<evidence type="ECO:0000313" key="3">
    <source>
        <dbReference type="Proteomes" id="UP001451303"/>
    </source>
</evidence>
<feature type="compositionally biased region" description="Polar residues" evidence="1">
    <location>
        <begin position="61"/>
        <end position="91"/>
    </location>
</feature>
<evidence type="ECO:0000256" key="1">
    <source>
        <dbReference type="SAM" id="MobiDB-lite"/>
    </source>
</evidence>
<gene>
    <name evidence="2" type="ORF">QR685DRAFT_69008</name>
</gene>
<comment type="caution">
    <text evidence="2">The sequence shown here is derived from an EMBL/GenBank/DDBJ whole genome shotgun (WGS) entry which is preliminary data.</text>
</comment>
<feature type="region of interest" description="Disordered" evidence="1">
    <location>
        <begin position="115"/>
        <end position="166"/>
    </location>
</feature>
<evidence type="ECO:0000313" key="2">
    <source>
        <dbReference type="EMBL" id="KAL0476102.1"/>
    </source>
</evidence>
<feature type="compositionally biased region" description="Basic and acidic residues" evidence="1">
    <location>
        <begin position="297"/>
        <end position="307"/>
    </location>
</feature>
<feature type="region of interest" description="Disordered" evidence="1">
    <location>
        <begin position="472"/>
        <end position="507"/>
    </location>
</feature>
<feature type="compositionally biased region" description="Gly residues" evidence="1">
    <location>
        <begin position="472"/>
        <end position="482"/>
    </location>
</feature>
<feature type="compositionally biased region" description="Acidic residues" evidence="1">
    <location>
        <begin position="271"/>
        <end position="287"/>
    </location>
</feature>
<proteinExistence type="predicted"/>
<feature type="region of interest" description="Disordered" evidence="1">
    <location>
        <begin position="178"/>
        <end position="364"/>
    </location>
</feature>
<name>A0ABR3DU07_NEUIN</name>
<sequence length="543" mass="58851">MDRPPRTPAPSRFLIGRKQSQANASSQRLQNQELPDQNQAPQNAASRAPKFHSTPRFHAGASSTPRPSYRTSAGLSSTPSAIASSIRSRTNVPKRRSRSTLEFIDDDLLPVDGESSPFARYSGSVTRPGQAPEYPEPIEFDSSFVSQSPIKVKDEDADELDRERSYKRRRLSPVVDLDVEEVEASSPPLPYEGECEGHEVEELIDDAESEVDEVSSPPRALEHDNDAIISSPLASRDSYLEKVDESVAGSHSSEPLSSLPPRVIRSHEYPSESEEGLEGEDEDDDADENQRMFPDSEGVHGSDEGHTPRAYPQTAPNVEPNTDAEDHDHEHTGRNTWSASMKPKGQNPFLRAPRFMPKSPGPPDPLPDVPVHHTLLRDIFSPQRRRGARYVPGGLASELREWLLEVKGGSSTEPTPVAATAHLAVETVKKCGPGISMTLVTGRPMIGGPDGTKVPISYRALLAGDGRMEGLSGSGAGAGAGAGAESKPEGEEEGADEPDRKPLVPGAMVAIAPPAWDIDLGEEEEDDQGDKGKWAVAYRWDVL</sequence>
<feature type="compositionally biased region" description="Basic and acidic residues" evidence="1">
    <location>
        <begin position="324"/>
        <end position="333"/>
    </location>
</feature>
<feature type="compositionally biased region" description="Acidic residues" evidence="1">
    <location>
        <begin position="202"/>
        <end position="213"/>
    </location>
</feature>
<dbReference type="Proteomes" id="UP001451303">
    <property type="component" value="Unassembled WGS sequence"/>
</dbReference>
<organism evidence="2 3">
    <name type="scientific">Neurospora intermedia</name>
    <dbReference type="NCBI Taxonomy" id="5142"/>
    <lineage>
        <taxon>Eukaryota</taxon>
        <taxon>Fungi</taxon>
        <taxon>Dikarya</taxon>
        <taxon>Ascomycota</taxon>
        <taxon>Pezizomycotina</taxon>
        <taxon>Sordariomycetes</taxon>
        <taxon>Sordariomycetidae</taxon>
        <taxon>Sordariales</taxon>
        <taxon>Sordariaceae</taxon>
        <taxon>Neurospora</taxon>
    </lineage>
</organism>
<keyword evidence="3" id="KW-1185">Reference proteome</keyword>
<feature type="compositionally biased region" description="Low complexity" evidence="1">
    <location>
        <begin position="250"/>
        <end position="261"/>
    </location>
</feature>
<protein>
    <submittedName>
        <fullName evidence="2">Uncharacterized protein</fullName>
    </submittedName>
</protein>
<feature type="region of interest" description="Disordered" evidence="1">
    <location>
        <begin position="1"/>
        <end position="99"/>
    </location>
</feature>
<dbReference type="EMBL" id="JAVLET010000001">
    <property type="protein sequence ID" value="KAL0476102.1"/>
    <property type="molecule type" value="Genomic_DNA"/>
</dbReference>
<accession>A0ABR3DU07</accession>
<feature type="compositionally biased region" description="Polar residues" evidence="1">
    <location>
        <begin position="18"/>
        <end position="45"/>
    </location>
</feature>
<reference evidence="2 3" key="1">
    <citation type="submission" date="2023-09" db="EMBL/GenBank/DDBJ databases">
        <title>Multi-omics analysis of a traditional fermented food reveals byproduct-associated fungal strains for waste-to-food upcycling.</title>
        <authorList>
            <consortium name="Lawrence Berkeley National Laboratory"/>
            <person name="Rekdal V.M."/>
            <person name="Villalobos-Escobedo J.M."/>
            <person name="Rodriguez-Valeron N."/>
            <person name="Garcia M.O."/>
            <person name="Vasquez D.P."/>
            <person name="Damayanti I."/>
            <person name="Sorensen P.M."/>
            <person name="Baidoo E.E."/>
            <person name="De Carvalho A.C."/>
            <person name="Riley R."/>
            <person name="Lipzen A."/>
            <person name="He G."/>
            <person name="Yan M."/>
            <person name="Haridas S."/>
            <person name="Daum C."/>
            <person name="Yoshinaga Y."/>
            <person name="Ng V."/>
            <person name="Grigoriev I.V."/>
            <person name="Munk R."/>
            <person name="Nuraida L."/>
            <person name="Wijaya C.H."/>
            <person name="Morales P.-C."/>
            <person name="Keasling J.D."/>
        </authorList>
    </citation>
    <scope>NUCLEOTIDE SEQUENCE [LARGE SCALE GENOMIC DNA]</scope>
    <source>
        <strain evidence="2 3">FGSC 2613</strain>
    </source>
</reference>